<evidence type="ECO:0000313" key="1">
    <source>
        <dbReference type="EMBL" id="KAG5852536.1"/>
    </source>
</evidence>
<sequence>YVLPSLTCPCKRSPLLKIHVENSPVIALFVIRINQLNWESWFVVLLHNTTQDHACYTYTWMNEIKHQKASLGGIHLQLLCSYSNFPKLYFVKTSSCT</sequence>
<protein>
    <submittedName>
        <fullName evidence="1">Uncharacterized protein</fullName>
    </submittedName>
</protein>
<dbReference type="AlphaFoldDB" id="A0A9D3S5B7"/>
<dbReference type="Proteomes" id="UP001044222">
    <property type="component" value="Unassembled WGS sequence"/>
</dbReference>
<proteinExistence type="predicted"/>
<name>A0A9D3S5B7_ANGAN</name>
<feature type="non-terminal residue" evidence="1">
    <location>
        <position position="1"/>
    </location>
</feature>
<keyword evidence="2" id="KW-1185">Reference proteome</keyword>
<reference evidence="1" key="1">
    <citation type="submission" date="2021-01" db="EMBL/GenBank/DDBJ databases">
        <title>A chromosome-scale assembly of European eel, Anguilla anguilla.</title>
        <authorList>
            <person name="Henkel C."/>
            <person name="Jong-Raadsen S.A."/>
            <person name="Dufour S."/>
            <person name="Weltzien F.-A."/>
            <person name="Palstra A.P."/>
            <person name="Pelster B."/>
            <person name="Spaink H.P."/>
            <person name="Van Den Thillart G.E."/>
            <person name="Jansen H."/>
            <person name="Zahm M."/>
            <person name="Klopp C."/>
            <person name="Cedric C."/>
            <person name="Louis A."/>
            <person name="Berthelot C."/>
            <person name="Parey E."/>
            <person name="Roest Crollius H."/>
            <person name="Montfort J."/>
            <person name="Robinson-Rechavi M."/>
            <person name="Bucao C."/>
            <person name="Bouchez O."/>
            <person name="Gislard M."/>
            <person name="Lluch J."/>
            <person name="Milhes M."/>
            <person name="Lampietro C."/>
            <person name="Lopez Roques C."/>
            <person name="Donnadieu C."/>
            <person name="Braasch I."/>
            <person name="Desvignes T."/>
            <person name="Postlethwait J."/>
            <person name="Bobe J."/>
            <person name="Guiguen Y."/>
            <person name="Dirks R."/>
        </authorList>
    </citation>
    <scope>NUCLEOTIDE SEQUENCE</scope>
    <source>
        <strain evidence="1">Tag_6206</strain>
        <tissue evidence="1">Liver</tissue>
    </source>
</reference>
<gene>
    <name evidence="1" type="ORF">ANANG_G00063470</name>
</gene>
<accession>A0A9D3S5B7</accession>
<dbReference type="EMBL" id="JAFIRN010000003">
    <property type="protein sequence ID" value="KAG5852536.1"/>
    <property type="molecule type" value="Genomic_DNA"/>
</dbReference>
<organism evidence="1 2">
    <name type="scientific">Anguilla anguilla</name>
    <name type="common">European freshwater eel</name>
    <name type="synonym">Muraena anguilla</name>
    <dbReference type="NCBI Taxonomy" id="7936"/>
    <lineage>
        <taxon>Eukaryota</taxon>
        <taxon>Metazoa</taxon>
        <taxon>Chordata</taxon>
        <taxon>Craniata</taxon>
        <taxon>Vertebrata</taxon>
        <taxon>Euteleostomi</taxon>
        <taxon>Actinopterygii</taxon>
        <taxon>Neopterygii</taxon>
        <taxon>Teleostei</taxon>
        <taxon>Anguilliformes</taxon>
        <taxon>Anguillidae</taxon>
        <taxon>Anguilla</taxon>
    </lineage>
</organism>
<comment type="caution">
    <text evidence="1">The sequence shown here is derived from an EMBL/GenBank/DDBJ whole genome shotgun (WGS) entry which is preliminary data.</text>
</comment>
<evidence type="ECO:0000313" key="2">
    <source>
        <dbReference type="Proteomes" id="UP001044222"/>
    </source>
</evidence>